<evidence type="ECO:0000256" key="4">
    <source>
        <dbReference type="ARBA" id="ARBA00022723"/>
    </source>
</evidence>
<evidence type="ECO:0000256" key="1">
    <source>
        <dbReference type="ARBA" id="ARBA00001971"/>
    </source>
</evidence>
<dbReference type="GO" id="GO:0020037">
    <property type="term" value="F:heme binding"/>
    <property type="evidence" value="ECO:0007669"/>
    <property type="project" value="InterPro"/>
</dbReference>
<keyword evidence="5 9" id="KW-0560">Oxidoreductase</keyword>
<dbReference type="SUPFAM" id="SSF48264">
    <property type="entry name" value="Cytochrome P450"/>
    <property type="match status" value="1"/>
</dbReference>
<dbReference type="Proteomes" id="UP000660729">
    <property type="component" value="Unassembled WGS sequence"/>
</dbReference>
<evidence type="ECO:0000256" key="9">
    <source>
        <dbReference type="RuleBase" id="RU000461"/>
    </source>
</evidence>
<dbReference type="GO" id="GO:0004497">
    <property type="term" value="F:monooxygenase activity"/>
    <property type="evidence" value="ECO:0007669"/>
    <property type="project" value="UniProtKB-KW"/>
</dbReference>
<evidence type="ECO:0000313" key="11">
    <source>
        <dbReference type="Proteomes" id="UP000660729"/>
    </source>
</evidence>
<dbReference type="GO" id="GO:0016705">
    <property type="term" value="F:oxidoreductase activity, acting on paired donors, with incorporation or reduction of molecular oxygen"/>
    <property type="evidence" value="ECO:0007669"/>
    <property type="project" value="InterPro"/>
</dbReference>
<dbReference type="EMBL" id="JABCIY010000209">
    <property type="protein sequence ID" value="KAF7188401.1"/>
    <property type="molecule type" value="Genomic_DNA"/>
</dbReference>
<dbReference type="Pfam" id="PF00067">
    <property type="entry name" value="p450"/>
    <property type="match status" value="1"/>
</dbReference>
<evidence type="ECO:0000256" key="6">
    <source>
        <dbReference type="ARBA" id="ARBA00023004"/>
    </source>
</evidence>
<comment type="similarity">
    <text evidence="2 9">Belongs to the cytochrome P450 family.</text>
</comment>
<protein>
    <submittedName>
        <fullName evidence="10">Cytochrome P450 monooxygenase</fullName>
    </submittedName>
</protein>
<keyword evidence="7 9" id="KW-0503">Monooxygenase</keyword>
<proteinExistence type="inferred from homology"/>
<name>A0A8H6R9C7_9PEZI</name>
<evidence type="ECO:0000256" key="7">
    <source>
        <dbReference type="ARBA" id="ARBA00023033"/>
    </source>
</evidence>
<dbReference type="OrthoDB" id="1844152at2759"/>
<keyword evidence="3 8" id="KW-0349">Heme</keyword>
<dbReference type="AlphaFoldDB" id="A0A8H6R9C7"/>
<comment type="cofactor">
    <cofactor evidence="1 8">
        <name>heme</name>
        <dbReference type="ChEBI" id="CHEBI:30413"/>
    </cofactor>
</comment>
<evidence type="ECO:0000256" key="5">
    <source>
        <dbReference type="ARBA" id="ARBA00023002"/>
    </source>
</evidence>
<reference evidence="10" key="1">
    <citation type="submission" date="2020-04" db="EMBL/GenBank/DDBJ databases">
        <title>Draft genome resource of the tomato pathogen Pseudocercospora fuligena.</title>
        <authorList>
            <person name="Zaccaron A."/>
        </authorList>
    </citation>
    <scope>NUCLEOTIDE SEQUENCE</scope>
    <source>
        <strain evidence="10">PF001</strain>
    </source>
</reference>
<dbReference type="CDD" id="cd11041">
    <property type="entry name" value="CYP503A1-like"/>
    <property type="match status" value="1"/>
</dbReference>
<gene>
    <name evidence="10" type="ORF">HII31_10063</name>
</gene>
<dbReference type="PRINTS" id="PR00465">
    <property type="entry name" value="EP450IV"/>
</dbReference>
<keyword evidence="4 8" id="KW-0479">Metal-binding</keyword>
<evidence type="ECO:0000313" key="10">
    <source>
        <dbReference type="EMBL" id="KAF7188401.1"/>
    </source>
</evidence>
<comment type="caution">
    <text evidence="10">The sequence shown here is derived from an EMBL/GenBank/DDBJ whole genome shotgun (WGS) entry which is preliminary data.</text>
</comment>
<dbReference type="InterPro" id="IPR002403">
    <property type="entry name" value="Cyt_P450_E_grp-IV"/>
</dbReference>
<dbReference type="InterPro" id="IPR036396">
    <property type="entry name" value="Cyt_P450_sf"/>
</dbReference>
<sequence length="560" mass="64040">MPSELLRNYAFRSLDIVCILNMAGSIVENVADQFVGASWWLIAAVCLVCYTTYSAFSSNAIVPRELPWVGRKDGGPFSEIRAAIQCLLHQREYLAEGYNKYLGKGKSYIFPTLNGVSEIIIPNDKLRWLLDHPDSKTSIVEAHFDMLAGQYAFTDPELLHHTFHEEVIHRNLARKLANLIPSTWDEVKYQVDNTLGRSTEEWKEVHVLETMTDVVAAISNRMIIGLPLCRNAKFRDLNARFAAGIMFVVMLVQLSPKLLQPIVGHLASVPNRFFVWQCKKLTLPVIEKRLADIEHEEGNPDKEGETSIPDDYLTWQIRLAKERGETKEYDADWITRRLMPLEFAAIHTSSFTIANVLLDLLGSDPKLGYIEAIREEAETIYREANGQWTKKDLARMVKTDSAIRESMRVSGFGVRGVQRKVIDKNGLKDEDGWTAPYGSLIATDVWTRHHDPAIYPDPYKYDAFRFSRAREHEDYVKSQNLSLISTSDKFLPFGHGRHACPGRFFINLEMKLLLAYLMVNYDFQYLQKRPENTIMGEVIMPPMKAGISFRRRPNSLFTAP</sequence>
<feature type="binding site" description="axial binding residue" evidence="8">
    <location>
        <position position="500"/>
    </location>
    <ligand>
        <name>heme</name>
        <dbReference type="ChEBI" id="CHEBI:30413"/>
    </ligand>
    <ligandPart>
        <name>Fe</name>
        <dbReference type="ChEBI" id="CHEBI:18248"/>
    </ligandPart>
</feature>
<keyword evidence="11" id="KW-1185">Reference proteome</keyword>
<dbReference type="InterPro" id="IPR017972">
    <property type="entry name" value="Cyt_P450_CS"/>
</dbReference>
<dbReference type="Gene3D" id="1.10.630.10">
    <property type="entry name" value="Cytochrome P450"/>
    <property type="match status" value="1"/>
</dbReference>
<evidence type="ECO:0000256" key="3">
    <source>
        <dbReference type="ARBA" id="ARBA00022617"/>
    </source>
</evidence>
<organism evidence="10 11">
    <name type="scientific">Pseudocercospora fuligena</name>
    <dbReference type="NCBI Taxonomy" id="685502"/>
    <lineage>
        <taxon>Eukaryota</taxon>
        <taxon>Fungi</taxon>
        <taxon>Dikarya</taxon>
        <taxon>Ascomycota</taxon>
        <taxon>Pezizomycotina</taxon>
        <taxon>Dothideomycetes</taxon>
        <taxon>Dothideomycetidae</taxon>
        <taxon>Mycosphaerellales</taxon>
        <taxon>Mycosphaerellaceae</taxon>
        <taxon>Pseudocercospora</taxon>
    </lineage>
</organism>
<evidence type="ECO:0000256" key="2">
    <source>
        <dbReference type="ARBA" id="ARBA00010617"/>
    </source>
</evidence>
<dbReference type="InterPro" id="IPR001128">
    <property type="entry name" value="Cyt_P450"/>
</dbReference>
<dbReference type="GO" id="GO:0005506">
    <property type="term" value="F:iron ion binding"/>
    <property type="evidence" value="ECO:0007669"/>
    <property type="project" value="InterPro"/>
</dbReference>
<dbReference type="PROSITE" id="PS00086">
    <property type="entry name" value="CYTOCHROME_P450"/>
    <property type="match status" value="1"/>
</dbReference>
<dbReference type="PANTHER" id="PTHR46206:SF1">
    <property type="entry name" value="P450, PUTATIVE (EUROFUNG)-RELATED"/>
    <property type="match status" value="1"/>
</dbReference>
<keyword evidence="6 8" id="KW-0408">Iron</keyword>
<accession>A0A8H6R9C7</accession>
<dbReference type="PANTHER" id="PTHR46206">
    <property type="entry name" value="CYTOCHROME P450"/>
    <property type="match status" value="1"/>
</dbReference>
<evidence type="ECO:0000256" key="8">
    <source>
        <dbReference type="PIRSR" id="PIRSR602403-1"/>
    </source>
</evidence>